<dbReference type="Proteomes" id="UP000177122">
    <property type="component" value="Unassembled WGS sequence"/>
</dbReference>
<evidence type="ECO:0000259" key="1">
    <source>
        <dbReference type="Pfam" id="PF01551"/>
    </source>
</evidence>
<sequence length="225" mass="24907">MIFPTLKGQMPGYVDLDEYARGWLLRNGYCRIRSGAVGYPKISPLLDPTICQFMVLECHAKLGLDFSYGGWLEDRSVLWSGSYLDLGSKYIHLGLDINTKAGTPIALDMPGEIVLVDNDHPLVGGWGTRVMVKLDDAPIVLIYGHLAHVRHVVGATLKRGDIFAAVGPSSSNGAWYTHAHVQAMTLQAYECFLDKSLELDGYGRHDDISRLARLFPDPMQFIELG</sequence>
<feature type="domain" description="M23ase beta-sheet core" evidence="1">
    <location>
        <begin position="91"/>
        <end position="182"/>
    </location>
</feature>
<evidence type="ECO:0000313" key="3">
    <source>
        <dbReference type="Proteomes" id="UP000177122"/>
    </source>
</evidence>
<dbReference type="CDD" id="cd12797">
    <property type="entry name" value="M23_peptidase"/>
    <property type="match status" value="1"/>
</dbReference>
<dbReference type="AlphaFoldDB" id="A0A1G2CXI6"/>
<organism evidence="2 3">
    <name type="scientific">Candidatus Lloydbacteria bacterium RIFCSPHIGHO2_01_FULL_49_22</name>
    <dbReference type="NCBI Taxonomy" id="1798658"/>
    <lineage>
        <taxon>Bacteria</taxon>
        <taxon>Candidatus Lloydiibacteriota</taxon>
    </lineage>
</organism>
<dbReference type="SUPFAM" id="SSF51261">
    <property type="entry name" value="Duplicated hybrid motif"/>
    <property type="match status" value="1"/>
</dbReference>
<evidence type="ECO:0000313" key="2">
    <source>
        <dbReference type="EMBL" id="OGZ06085.1"/>
    </source>
</evidence>
<dbReference type="Gene3D" id="2.70.70.10">
    <property type="entry name" value="Glucose Permease (Domain IIA)"/>
    <property type="match status" value="1"/>
</dbReference>
<dbReference type="InterPro" id="IPR016047">
    <property type="entry name" value="M23ase_b-sheet_dom"/>
</dbReference>
<proteinExistence type="predicted"/>
<dbReference type="Pfam" id="PF01551">
    <property type="entry name" value="Peptidase_M23"/>
    <property type="match status" value="1"/>
</dbReference>
<comment type="caution">
    <text evidence="2">The sequence shown here is derived from an EMBL/GenBank/DDBJ whole genome shotgun (WGS) entry which is preliminary data.</text>
</comment>
<dbReference type="EMBL" id="MHLI01000005">
    <property type="protein sequence ID" value="OGZ06085.1"/>
    <property type="molecule type" value="Genomic_DNA"/>
</dbReference>
<accession>A0A1G2CXI6</accession>
<dbReference type="InterPro" id="IPR011055">
    <property type="entry name" value="Dup_hybrid_motif"/>
</dbReference>
<protein>
    <recommendedName>
        <fullName evidence="1">M23ase beta-sheet core domain-containing protein</fullName>
    </recommendedName>
</protein>
<reference evidence="2 3" key="1">
    <citation type="journal article" date="2016" name="Nat. Commun.">
        <title>Thousands of microbial genomes shed light on interconnected biogeochemical processes in an aquifer system.</title>
        <authorList>
            <person name="Anantharaman K."/>
            <person name="Brown C.T."/>
            <person name="Hug L.A."/>
            <person name="Sharon I."/>
            <person name="Castelle C.J."/>
            <person name="Probst A.J."/>
            <person name="Thomas B.C."/>
            <person name="Singh A."/>
            <person name="Wilkins M.J."/>
            <person name="Karaoz U."/>
            <person name="Brodie E.L."/>
            <person name="Williams K.H."/>
            <person name="Hubbard S.S."/>
            <person name="Banfield J.F."/>
        </authorList>
    </citation>
    <scope>NUCLEOTIDE SEQUENCE [LARGE SCALE GENOMIC DNA]</scope>
</reference>
<gene>
    <name evidence="2" type="ORF">A2845_01570</name>
</gene>
<name>A0A1G2CXI6_9BACT</name>